<dbReference type="GO" id="GO:0031125">
    <property type="term" value="P:rRNA 3'-end processing"/>
    <property type="evidence" value="ECO:0007669"/>
    <property type="project" value="TreeGrafter"/>
</dbReference>
<keyword evidence="1" id="KW-0378">Hydrolase</keyword>
<dbReference type="Proteomes" id="UP000231195">
    <property type="component" value="Unassembled WGS sequence"/>
</dbReference>
<dbReference type="NCBIfam" id="TIGR00277">
    <property type="entry name" value="HDIG"/>
    <property type="match status" value="1"/>
</dbReference>
<name>A0A2M7WZN4_UNCKA</name>
<dbReference type="SUPFAM" id="SSF109604">
    <property type="entry name" value="HD-domain/PDEase-like"/>
    <property type="match status" value="1"/>
</dbReference>
<dbReference type="Pfam" id="PF01966">
    <property type="entry name" value="HD"/>
    <property type="match status" value="1"/>
</dbReference>
<dbReference type="GO" id="GO:0016787">
    <property type="term" value="F:hydrolase activity"/>
    <property type="evidence" value="ECO:0007669"/>
    <property type="project" value="UniProtKB-KW"/>
</dbReference>
<reference evidence="4" key="1">
    <citation type="submission" date="2017-09" db="EMBL/GenBank/DDBJ databases">
        <title>Depth-based differentiation of microbial function through sediment-hosted aquifers and enrichment of novel symbionts in the deep terrestrial subsurface.</title>
        <authorList>
            <person name="Probst A.J."/>
            <person name="Ladd B."/>
            <person name="Jarett J.K."/>
            <person name="Geller-Mcgrath D.E."/>
            <person name="Sieber C.M.K."/>
            <person name="Emerson J.B."/>
            <person name="Anantharaman K."/>
            <person name="Thomas B.C."/>
            <person name="Malmstrom R."/>
            <person name="Stieglmeier M."/>
            <person name="Klingl A."/>
            <person name="Woyke T."/>
            <person name="Ryan C.M."/>
            <person name="Banfield J.F."/>
        </authorList>
    </citation>
    <scope>NUCLEOTIDE SEQUENCE [LARGE SCALE GENOMIC DNA]</scope>
</reference>
<dbReference type="InterPro" id="IPR006675">
    <property type="entry name" value="HDIG_dom"/>
</dbReference>
<evidence type="ECO:0000259" key="2">
    <source>
        <dbReference type="SMART" id="SM00471"/>
    </source>
</evidence>
<dbReference type="PANTHER" id="PTHR37294">
    <property type="entry name" value="3'-5' EXORIBONUCLEASE YHAM"/>
    <property type="match status" value="1"/>
</dbReference>
<evidence type="ECO:0000313" key="3">
    <source>
        <dbReference type="EMBL" id="PJA39081.1"/>
    </source>
</evidence>
<dbReference type="InterPro" id="IPR012340">
    <property type="entry name" value="NA-bd_OB-fold"/>
</dbReference>
<dbReference type="InterPro" id="IPR050798">
    <property type="entry name" value="YhaM_exoribonuc/phosphodiest"/>
</dbReference>
<gene>
    <name evidence="3" type="ORF">CO179_05925</name>
</gene>
<dbReference type="AlphaFoldDB" id="A0A2M7WZN4"/>
<protein>
    <recommendedName>
        <fullName evidence="2">HD/PDEase domain-containing protein</fullName>
    </recommendedName>
</protein>
<sequence length="315" mass="35905">MKKELFVSDIKSSIGFVGETSLLVVEKDEKQTKNGKPYLILKLRDSSGDISAKVWSDALGSVGDVGVGDVSLVTFEVGEYQNKADLTVLKMTKLTEYDEEDFRLKRDDIDFRKLESDLSKWVDGVRDFSLQKLLRSFFDDKDFYKLYSTYPAGERTHHTYRHGLLQHSIEVVTIAEGMFELHPDMHRDLIITGGLLHDIGKLYEYSQDDLGVIGWTVEGRMYGHVVLSWLEIQKRISSEMSMDITNRLANLILSHQGKLEYGSPVVPRTRESLVLSLADKASMDLDIARSMYKEAVEGEDFTEYNRYLGTDLYIG</sequence>
<dbReference type="Gene3D" id="2.40.50.140">
    <property type="entry name" value="Nucleic acid-binding proteins"/>
    <property type="match status" value="1"/>
</dbReference>
<dbReference type="Gene3D" id="1.10.3210.10">
    <property type="entry name" value="Hypothetical protein af1432"/>
    <property type="match status" value="1"/>
</dbReference>
<organism evidence="3 4">
    <name type="scientific">candidate division WWE3 bacterium CG_4_9_14_3_um_filter_39_7</name>
    <dbReference type="NCBI Taxonomy" id="1975080"/>
    <lineage>
        <taxon>Bacteria</taxon>
        <taxon>Katanobacteria</taxon>
    </lineage>
</organism>
<evidence type="ECO:0000256" key="1">
    <source>
        <dbReference type="ARBA" id="ARBA00022801"/>
    </source>
</evidence>
<dbReference type="InterPro" id="IPR006674">
    <property type="entry name" value="HD_domain"/>
</dbReference>
<dbReference type="CDD" id="cd00077">
    <property type="entry name" value="HDc"/>
    <property type="match status" value="1"/>
</dbReference>
<proteinExistence type="predicted"/>
<evidence type="ECO:0000313" key="4">
    <source>
        <dbReference type="Proteomes" id="UP000231195"/>
    </source>
</evidence>
<dbReference type="InterPro" id="IPR003607">
    <property type="entry name" value="HD/PDEase_dom"/>
</dbReference>
<accession>A0A2M7WZN4</accession>
<comment type="caution">
    <text evidence="3">The sequence shown here is derived from an EMBL/GenBank/DDBJ whole genome shotgun (WGS) entry which is preliminary data.</text>
</comment>
<dbReference type="PANTHER" id="PTHR37294:SF1">
    <property type="entry name" value="3'-5' EXORIBONUCLEASE YHAM"/>
    <property type="match status" value="1"/>
</dbReference>
<dbReference type="SMART" id="SM00471">
    <property type="entry name" value="HDc"/>
    <property type="match status" value="1"/>
</dbReference>
<dbReference type="EMBL" id="PFWZ01000198">
    <property type="protein sequence ID" value="PJA39081.1"/>
    <property type="molecule type" value="Genomic_DNA"/>
</dbReference>
<feature type="domain" description="HD/PDEase" evidence="2">
    <location>
        <begin position="160"/>
        <end position="293"/>
    </location>
</feature>